<protein>
    <submittedName>
        <fullName evidence="2">Chitobiase/beta-hexosaminidase C-terminal domain-containing protein</fullName>
    </submittedName>
</protein>
<evidence type="ECO:0000313" key="2">
    <source>
        <dbReference type="EMBL" id="MDC7227183.1"/>
    </source>
</evidence>
<dbReference type="InterPro" id="IPR011459">
    <property type="entry name" value="DUF1565"/>
</dbReference>
<proteinExistence type="predicted"/>
<dbReference type="InterPro" id="IPR011050">
    <property type="entry name" value="Pectin_lyase_fold/virulence"/>
</dbReference>
<feature type="domain" description="DUF1565" evidence="1">
    <location>
        <begin position="1144"/>
        <end position="1236"/>
    </location>
</feature>
<dbReference type="InterPro" id="IPR026876">
    <property type="entry name" value="Fn3_assoc_repeat"/>
</dbReference>
<reference evidence="2 3" key="1">
    <citation type="submission" date="2022-12" db="EMBL/GenBank/DDBJ databases">
        <title>Metagenome assembled genome from gulf of manar.</title>
        <authorList>
            <person name="Kohli P."/>
            <person name="Pk S."/>
            <person name="Venkata Ramana C."/>
            <person name="Sasikala C."/>
        </authorList>
    </citation>
    <scope>NUCLEOTIDE SEQUENCE [LARGE SCALE GENOMIC DNA]</scope>
    <source>
        <strain evidence="2">JB008</strain>
    </source>
</reference>
<dbReference type="InterPro" id="IPR012334">
    <property type="entry name" value="Pectin_lyas_fold"/>
</dbReference>
<dbReference type="Proteomes" id="UP001221217">
    <property type="component" value="Unassembled WGS sequence"/>
</dbReference>
<gene>
    <name evidence="2" type="ORF">PQJ61_10520</name>
</gene>
<comment type="caution">
    <text evidence="2">The sequence shown here is derived from an EMBL/GenBank/DDBJ whole genome shotgun (WGS) entry which is preliminary data.</text>
</comment>
<name>A0AAJ1IG07_9SPIO</name>
<dbReference type="Pfam" id="PF07602">
    <property type="entry name" value="DUF1565"/>
    <property type="match status" value="1"/>
</dbReference>
<accession>A0AAJ1IG07</accession>
<sequence>MNDDEVFYSFKKDDPNPVIPYHGGLLLSAVPGEERVYNISLKINDNIYQADYLIDKKNPLPVSSEYTENENGSGYRFNLIENDAAVYYGFDEYNRNQTYLWEGELITPPKSGFIYYFTVDSAGNKSRTTVITPPIINKSTYRADLNVKSPVEGIFLNTQLLYIDKEGFEWIRYTLNGYDPEESGSEYNEPVEIRRYGTVNLKIAAKPYNSSRIIRKDITYQVNTKAPLKNVPESGIYADTITFRSNLSGHRYCLEDRSPNADDPVIYEKLQINPIYGGVKYSTVRINNSDNPTEGDYRFFYVIDDRFPASPIIECDSRLPSENIVDVSISGPVYSDIYYSIDGTTPGKSSNLYKKSFSLEIPENKNAGSVIIKARAVSLNGKPSGIVSRIFTYDTMPPEKPEVSIVKNSDSGLYELEYSLLDDERLFFTISETEDADYSNFYPVSRENFFLDIPDGMTKNFQFIFAAADSAGNWSEKTEPIKITIDKTVPPSPVVTFENNKITIESSYKIFYNLAITRNDRMLFSKNDKYETPVLLEDDFLDGTLSLNVTLQDENNRQYNYRYKYYFPEKPREKEAVLFSRKSEDIYSGSDVIFYAYPDGINEELFYFLTEYDNEGKGILSGPFDTNGIITIEGTDKRKIDYLLEVYSINKESGKKSKVSNYEFTIDNEKPAIPVISGIENGAVVSDRVIISHESDEDSIVFLNSSNDKESLGYLFTDDSIIFNKDIVFDVEENEEKDFFLKIGAGDAAGNSVENEEIFRFRIDKKAPDFSNLHLNVDSAVHNDNIEITCDNYHDIKYYYETGLKGTSVPIPDLNSDFFIDKLILENNINKDSSFIIKIIPADTAGNIGKFPMSFMYRIDKDIPVTCEPEVSLNENNNKVFVSWPLSEDRIYYRITKDGPDKETEGWIEYFNPFSVKYSSSTKDIVIEYYFEDDAGNKSSTAGKRIDLPTTLNTVLAEGIVNNSFYNTDLELKKSESRSLIRYEISTEQVIPPEVSVFSPELPEILPFRIADGESINFTVSLKEYKDYNDRIGGAEQVLRFTIDKQNPEPPVIRGINDGEYYLDNCSASFESSADKIFFSISNNTDQESVFTEYKEQFEIKSPEGTFYSFTINAYTEDFAGNKSSVKSWNITIDKEIIYVSKDGKDYYEGTRSKPFQSINKALEQVKLSERKTIFLEEGVYDIISPSVIDQSVTLYGGFRKGNWQDKIGVSILNLGESFVEDNPAFYVYGGSFTFENIEFNIFEEFNNTVFYINKGDLNIRNSRLNAEGSAALLSQSYGKLNIYHSDFKGSIGERPLLNNEYGAINISNSSFDFYSKYSKPVLINASNCISYNINSSDFALSGGNESTVLKFKNSSVILKSDNISSSNAATSSTTIESIDSRLNATYCRFNTLDSNRLSRAIASEDSSLIFNTNSFNFNARTGIIGFNITGGNSILNKNNITTEDCNDFIYLFILNGGNHQIETNIAETGTADDTVMLRSRKSDIDFINNTILFSAGRNNTIGFKPEGNSVNRIINNILITDGDISHSTLLYQDSENNSISLKNNSLYGWTKYTDGINETDNLVGLDLIDGIYSGGIYSGNINESPDMTFDEGSGMRLSEDSKCIDSGYDVENILENNLDFDGDYRPATDGGRSSSFDIGADEYYR</sequence>
<dbReference type="SUPFAM" id="SSF51126">
    <property type="entry name" value="Pectin lyase-like"/>
    <property type="match status" value="1"/>
</dbReference>
<dbReference type="Pfam" id="PF13287">
    <property type="entry name" value="Fn3_assoc"/>
    <property type="match status" value="2"/>
</dbReference>
<organism evidence="2 3">
    <name type="scientific">Candidatus Thalassospirochaeta sargassi</name>
    <dbReference type="NCBI Taxonomy" id="3119039"/>
    <lineage>
        <taxon>Bacteria</taxon>
        <taxon>Pseudomonadati</taxon>
        <taxon>Spirochaetota</taxon>
        <taxon>Spirochaetia</taxon>
        <taxon>Spirochaetales</taxon>
        <taxon>Spirochaetaceae</taxon>
        <taxon>Candidatus Thalassospirochaeta</taxon>
    </lineage>
</organism>
<dbReference type="EMBL" id="JAQQAL010000022">
    <property type="protein sequence ID" value="MDC7227183.1"/>
    <property type="molecule type" value="Genomic_DNA"/>
</dbReference>
<dbReference type="Gene3D" id="2.160.20.10">
    <property type="entry name" value="Single-stranded right-handed beta-helix, Pectin lyase-like"/>
    <property type="match status" value="1"/>
</dbReference>
<evidence type="ECO:0000313" key="3">
    <source>
        <dbReference type="Proteomes" id="UP001221217"/>
    </source>
</evidence>
<evidence type="ECO:0000259" key="1">
    <source>
        <dbReference type="Pfam" id="PF07602"/>
    </source>
</evidence>